<evidence type="ECO:0000313" key="2">
    <source>
        <dbReference type="EMBL" id="KAJ8391238.1"/>
    </source>
</evidence>
<dbReference type="Proteomes" id="UP001221898">
    <property type="component" value="Unassembled WGS sequence"/>
</dbReference>
<organism evidence="2 3">
    <name type="scientific">Aldrovandia affinis</name>
    <dbReference type="NCBI Taxonomy" id="143900"/>
    <lineage>
        <taxon>Eukaryota</taxon>
        <taxon>Metazoa</taxon>
        <taxon>Chordata</taxon>
        <taxon>Craniata</taxon>
        <taxon>Vertebrata</taxon>
        <taxon>Euteleostomi</taxon>
        <taxon>Actinopterygii</taxon>
        <taxon>Neopterygii</taxon>
        <taxon>Teleostei</taxon>
        <taxon>Notacanthiformes</taxon>
        <taxon>Halosauridae</taxon>
        <taxon>Aldrovandia</taxon>
    </lineage>
</organism>
<proteinExistence type="predicted"/>
<keyword evidence="3" id="KW-1185">Reference proteome</keyword>
<accession>A0AAD7RVS3</accession>
<dbReference type="EMBL" id="JAINUG010000160">
    <property type="protein sequence ID" value="KAJ8391238.1"/>
    <property type="molecule type" value="Genomic_DNA"/>
</dbReference>
<evidence type="ECO:0000313" key="3">
    <source>
        <dbReference type="Proteomes" id="UP001221898"/>
    </source>
</evidence>
<comment type="caution">
    <text evidence="2">The sequence shown here is derived from an EMBL/GenBank/DDBJ whole genome shotgun (WGS) entry which is preliminary data.</text>
</comment>
<evidence type="ECO:0000256" key="1">
    <source>
        <dbReference type="SAM" id="MobiDB-lite"/>
    </source>
</evidence>
<reference evidence="2" key="1">
    <citation type="journal article" date="2023" name="Science">
        <title>Genome structures resolve the early diversification of teleost fishes.</title>
        <authorList>
            <person name="Parey E."/>
            <person name="Louis A."/>
            <person name="Montfort J."/>
            <person name="Bouchez O."/>
            <person name="Roques C."/>
            <person name="Iampietro C."/>
            <person name="Lluch J."/>
            <person name="Castinel A."/>
            <person name="Donnadieu C."/>
            <person name="Desvignes T."/>
            <person name="Floi Bucao C."/>
            <person name="Jouanno E."/>
            <person name="Wen M."/>
            <person name="Mejri S."/>
            <person name="Dirks R."/>
            <person name="Jansen H."/>
            <person name="Henkel C."/>
            <person name="Chen W.J."/>
            <person name="Zahm M."/>
            <person name="Cabau C."/>
            <person name="Klopp C."/>
            <person name="Thompson A.W."/>
            <person name="Robinson-Rechavi M."/>
            <person name="Braasch I."/>
            <person name="Lecointre G."/>
            <person name="Bobe J."/>
            <person name="Postlethwait J.H."/>
            <person name="Berthelot C."/>
            <person name="Roest Crollius H."/>
            <person name="Guiguen Y."/>
        </authorList>
    </citation>
    <scope>NUCLEOTIDE SEQUENCE</scope>
    <source>
        <strain evidence="2">NC1722</strain>
    </source>
</reference>
<feature type="region of interest" description="Disordered" evidence="1">
    <location>
        <begin position="80"/>
        <end position="105"/>
    </location>
</feature>
<name>A0AAD7RVS3_9TELE</name>
<feature type="region of interest" description="Disordered" evidence="1">
    <location>
        <begin position="1"/>
        <end position="60"/>
    </location>
</feature>
<dbReference type="AlphaFoldDB" id="A0AAD7RVS3"/>
<gene>
    <name evidence="2" type="ORF">AAFF_G00095050</name>
</gene>
<sequence>MSDSLHKTQEANRSTTRSRGPLLAPTQDSERGGPAFPSRDGQFSARAHVPYRPPDRKWGNVPALLLAPTRAVLAKRRIPERALAGGSEDQGSRPVTEISRERGAG</sequence>
<protein>
    <submittedName>
        <fullName evidence="2">Uncharacterized protein</fullName>
    </submittedName>
</protein>
<feature type="compositionally biased region" description="Basic and acidic residues" evidence="1">
    <location>
        <begin position="1"/>
        <end position="10"/>
    </location>
</feature>